<dbReference type="Pfam" id="PF13193">
    <property type="entry name" value="AMP-binding_C"/>
    <property type="match status" value="1"/>
</dbReference>
<accession>A0ABR8A4H9</accession>
<dbReference type="Pfam" id="PF00501">
    <property type="entry name" value="AMP-binding"/>
    <property type="match status" value="1"/>
</dbReference>
<proteinExistence type="inferred from homology"/>
<organism evidence="5 6">
    <name type="scientific">Calothrix parietina FACHB-288</name>
    <dbReference type="NCBI Taxonomy" id="2692896"/>
    <lineage>
        <taxon>Bacteria</taxon>
        <taxon>Bacillati</taxon>
        <taxon>Cyanobacteriota</taxon>
        <taxon>Cyanophyceae</taxon>
        <taxon>Nostocales</taxon>
        <taxon>Calotrichaceae</taxon>
        <taxon>Calothrix</taxon>
    </lineage>
</organism>
<dbReference type="RefSeq" id="WP_190541740.1">
    <property type="nucleotide sequence ID" value="NZ_CAWPNO010000051.1"/>
</dbReference>
<dbReference type="Gene3D" id="3.30.300.30">
    <property type="match status" value="1"/>
</dbReference>
<feature type="domain" description="AMP-dependent synthetase/ligase" evidence="2">
    <location>
        <begin position="163"/>
        <end position="515"/>
    </location>
</feature>
<dbReference type="InterPro" id="IPR000873">
    <property type="entry name" value="AMP-dep_synth/lig_dom"/>
</dbReference>
<dbReference type="Proteomes" id="UP000658514">
    <property type="component" value="Unassembled WGS sequence"/>
</dbReference>
<dbReference type="EMBL" id="JACJQH010000002">
    <property type="protein sequence ID" value="MBD2194258.1"/>
    <property type="molecule type" value="Genomic_DNA"/>
</dbReference>
<dbReference type="PANTHER" id="PTHR44378">
    <property type="entry name" value="ACYL-ACTIVATING ENZYME 17, PEROXISOMAL-RELATED"/>
    <property type="match status" value="1"/>
</dbReference>
<name>A0ABR8A4H9_9CYAN</name>
<dbReference type="InterPro" id="IPR045851">
    <property type="entry name" value="AMP-bd_C_sf"/>
</dbReference>
<dbReference type="InterPro" id="IPR025110">
    <property type="entry name" value="AMP-bd_C"/>
</dbReference>
<comment type="caution">
    <text evidence="5">The sequence shown here is derived from an EMBL/GenBank/DDBJ whole genome shotgun (WGS) entry which is preliminary data.</text>
</comment>
<keyword evidence="6" id="KW-1185">Reference proteome</keyword>
<reference evidence="5 6" key="1">
    <citation type="journal article" date="2020" name="ISME J.">
        <title>Comparative genomics reveals insights into cyanobacterial evolution and habitat adaptation.</title>
        <authorList>
            <person name="Chen M.Y."/>
            <person name="Teng W.K."/>
            <person name="Zhao L."/>
            <person name="Hu C.X."/>
            <person name="Zhou Y.K."/>
            <person name="Han B.P."/>
            <person name="Song L.R."/>
            <person name="Shu W.S."/>
        </authorList>
    </citation>
    <scope>NUCLEOTIDE SEQUENCE [LARGE SCALE GENOMIC DNA]</scope>
    <source>
        <strain evidence="5 6">FACHB-288</strain>
    </source>
</reference>
<dbReference type="PROSITE" id="PS00455">
    <property type="entry name" value="AMP_BINDING"/>
    <property type="match status" value="1"/>
</dbReference>
<dbReference type="SUPFAM" id="SSF56801">
    <property type="entry name" value="Acetyl-CoA synthetase-like"/>
    <property type="match status" value="1"/>
</dbReference>
<dbReference type="InterPro" id="IPR042099">
    <property type="entry name" value="ANL_N_sf"/>
</dbReference>
<protein>
    <submittedName>
        <fullName evidence="5">AMP-binding protein</fullName>
    </submittedName>
</protein>
<dbReference type="Pfam" id="PF16177">
    <property type="entry name" value="ACAS_N"/>
    <property type="match status" value="1"/>
</dbReference>
<evidence type="ECO:0000259" key="4">
    <source>
        <dbReference type="Pfam" id="PF16177"/>
    </source>
</evidence>
<dbReference type="Gene3D" id="3.40.50.12780">
    <property type="entry name" value="N-terminal domain of ligase-like"/>
    <property type="match status" value="1"/>
</dbReference>
<dbReference type="InterPro" id="IPR032387">
    <property type="entry name" value="ACAS_N"/>
</dbReference>
<gene>
    <name evidence="5" type="ORF">H6G24_01950</name>
</gene>
<evidence type="ECO:0000256" key="1">
    <source>
        <dbReference type="ARBA" id="ARBA00006432"/>
    </source>
</evidence>
<evidence type="ECO:0000259" key="3">
    <source>
        <dbReference type="Pfam" id="PF13193"/>
    </source>
</evidence>
<evidence type="ECO:0000259" key="2">
    <source>
        <dbReference type="Pfam" id="PF00501"/>
    </source>
</evidence>
<sequence length="678" mass="74832">MTKQLSLEQITACGISQETAAIMLPQINQWLSSLPAAKCWQHLTQNILKPDQPFHFHELLYQTTFADWQTGQPPAWFPSDEQIQSTNIAALMKQLNVNSYPELHAWSTQHRGEFWEIMIQRLGIRFQKPYSKIVDLSQGVESPQWLVDGRLNIAESCFLADENATAIIFQQEGGSLSTLTYSELHSLTNRVANGLVQAGFVTGDAIAIALPMTVESVAIYLGIVKAGCVVVSIADSFAPAEIAMRLHLAQAKAIFTQDYVWRCGKQLPLYSKVVDANAPRAIVLGSSVELRVGDVTWQEFLSQNEQFDAVISHPAAHINILFSSGTTGVPKAIPWTQTTPIKCAVDGHLHQDIHPGDVVAWPTNLGWMMGPWLIYASLINKATIALYYDTPTERGFGEFIQNAPVNMLGVVPSLVSTWKTTACMQGLDWSSIKAYSSTGECSNPQDMLFLMSQAGYKPIIEYCGGTEVGGAYLTSTVVQPSAPSTFTTPALGLDLAIFDEAGHPSDKGEVFIIAPAIGLSTELINKDHHQVYFAHTPCSSLRRHGDQIERLSNGYYRTHGRVDDTMNLGGIKVSSMEIEQILNTVEGICEAIAIAYSPPEGGPSQLIVYAVLESHIQPNKELLQNSLQTAIRKQLNPLFKIQDIVIIDTLPRTSSNKVMRRVLREDYQEAKHYDCQKS</sequence>
<comment type="similarity">
    <text evidence="1">Belongs to the ATP-dependent AMP-binding enzyme family.</text>
</comment>
<feature type="domain" description="Acetyl-coenzyme A synthetase N-terminal" evidence="4">
    <location>
        <begin position="100"/>
        <end position="157"/>
    </location>
</feature>
<evidence type="ECO:0000313" key="6">
    <source>
        <dbReference type="Proteomes" id="UP000658514"/>
    </source>
</evidence>
<dbReference type="InterPro" id="IPR020845">
    <property type="entry name" value="AMP-binding_CS"/>
</dbReference>
<evidence type="ECO:0000313" key="5">
    <source>
        <dbReference type="EMBL" id="MBD2194258.1"/>
    </source>
</evidence>
<dbReference type="PANTHER" id="PTHR44378:SF2">
    <property type="entry name" value="ACYL-ACTIVATING ENZYME 17, PEROXISOMAL-RELATED"/>
    <property type="match status" value="1"/>
</dbReference>
<feature type="domain" description="AMP-binding enzyme C-terminal" evidence="3">
    <location>
        <begin position="577"/>
        <end position="657"/>
    </location>
</feature>